<gene>
    <name evidence="8" type="primary">Dnajc1</name>
    <name evidence="8" type="ORF">PHOROB_LOCUS15754</name>
</gene>
<keyword evidence="4" id="KW-0472">Membrane</keyword>
<dbReference type="PANTHER" id="PTHR44653:SF2">
    <property type="entry name" value="DNAJ HOMOLOG SUBFAMILY C MEMBER 1"/>
    <property type="match status" value="1"/>
</dbReference>
<comment type="subcellular location">
    <subcellularLocation>
        <location evidence="5">Endomembrane system</location>
        <topology evidence="5">Single-pass membrane protein</topology>
    </subcellularLocation>
</comment>
<protein>
    <submittedName>
        <fullName evidence="8">Dnajc1 protein</fullName>
    </submittedName>
</protein>
<feature type="signal peptide" evidence="7">
    <location>
        <begin position="1"/>
        <end position="45"/>
    </location>
</feature>
<sequence length="113" mass="13074">MWAPGFGPARLPQRQRRRPGPLSSCVRPLWPLLLFLLATVGPVHAWESGDLELFDLVEEVQLNFYEFLGVQQPGWTVPSAWGCFSLAFCRPSFLHPQKLCRRKKEERCGRYFV</sequence>
<evidence type="ECO:0000313" key="8">
    <source>
        <dbReference type="EMBL" id="CAH7291787.1"/>
    </source>
</evidence>
<proteinExistence type="predicted"/>
<evidence type="ECO:0000256" key="7">
    <source>
        <dbReference type="SAM" id="SignalP"/>
    </source>
</evidence>
<comment type="caution">
    <text evidence="8">The sequence shown here is derived from an EMBL/GenBank/DDBJ whole genome shotgun (WGS) entry which is preliminary data.</text>
</comment>
<dbReference type="EMBL" id="CALSGD010001586">
    <property type="protein sequence ID" value="CAH7291787.1"/>
    <property type="molecule type" value="Genomic_DNA"/>
</dbReference>
<evidence type="ECO:0000256" key="6">
    <source>
        <dbReference type="SAM" id="MobiDB-lite"/>
    </source>
</evidence>
<name>A0AAV0A8X4_PHORO</name>
<dbReference type="PANTHER" id="PTHR44653">
    <property type="entry name" value="DNAJ HOMOLOG SUBFAMILY C MEMBER 1"/>
    <property type="match status" value="1"/>
</dbReference>
<organism evidence="8 9">
    <name type="scientific">Phodopus roborovskii</name>
    <name type="common">Roborovski's desert hamster</name>
    <name type="synonym">Cricetulus roborovskii</name>
    <dbReference type="NCBI Taxonomy" id="109678"/>
    <lineage>
        <taxon>Eukaryota</taxon>
        <taxon>Metazoa</taxon>
        <taxon>Chordata</taxon>
        <taxon>Craniata</taxon>
        <taxon>Vertebrata</taxon>
        <taxon>Euteleostomi</taxon>
        <taxon>Mammalia</taxon>
        <taxon>Eutheria</taxon>
        <taxon>Euarchontoglires</taxon>
        <taxon>Glires</taxon>
        <taxon>Rodentia</taxon>
        <taxon>Myomorpha</taxon>
        <taxon>Muroidea</taxon>
        <taxon>Cricetidae</taxon>
        <taxon>Cricetinae</taxon>
        <taxon>Phodopus</taxon>
    </lineage>
</organism>
<keyword evidence="9" id="KW-1185">Reference proteome</keyword>
<dbReference type="AlphaFoldDB" id="A0AAV0A8X4"/>
<dbReference type="InterPro" id="IPR052606">
    <property type="entry name" value="DnaJ_domain_protein"/>
</dbReference>
<keyword evidence="3" id="KW-1133">Transmembrane helix</keyword>
<feature type="chain" id="PRO_5043740170" evidence="7">
    <location>
        <begin position="46"/>
        <end position="113"/>
    </location>
</feature>
<reference evidence="8" key="1">
    <citation type="submission" date="2022-06" db="EMBL/GenBank/DDBJ databases">
        <authorList>
            <person name="Andreotti S."/>
            <person name="Wyler E."/>
        </authorList>
    </citation>
    <scope>NUCLEOTIDE SEQUENCE</scope>
</reference>
<evidence type="ECO:0000256" key="3">
    <source>
        <dbReference type="ARBA" id="ARBA00022989"/>
    </source>
</evidence>
<evidence type="ECO:0000256" key="4">
    <source>
        <dbReference type="ARBA" id="ARBA00023136"/>
    </source>
</evidence>
<accession>A0AAV0A8X4</accession>
<evidence type="ECO:0000256" key="1">
    <source>
        <dbReference type="ARBA" id="ARBA00022692"/>
    </source>
</evidence>
<dbReference type="GO" id="GO:0012505">
    <property type="term" value="C:endomembrane system"/>
    <property type="evidence" value="ECO:0007669"/>
    <property type="project" value="UniProtKB-SubCell"/>
</dbReference>
<keyword evidence="2 7" id="KW-0732">Signal</keyword>
<keyword evidence="1" id="KW-0812">Transmembrane</keyword>
<evidence type="ECO:0000256" key="5">
    <source>
        <dbReference type="ARBA" id="ARBA00037847"/>
    </source>
</evidence>
<evidence type="ECO:0000313" key="9">
    <source>
        <dbReference type="Proteomes" id="UP001152836"/>
    </source>
</evidence>
<dbReference type="Proteomes" id="UP001152836">
    <property type="component" value="Unassembled WGS sequence"/>
</dbReference>
<evidence type="ECO:0000256" key="2">
    <source>
        <dbReference type="ARBA" id="ARBA00022729"/>
    </source>
</evidence>
<feature type="region of interest" description="Disordered" evidence="6">
    <location>
        <begin position="1"/>
        <end position="22"/>
    </location>
</feature>